<dbReference type="Pfam" id="PF18759">
    <property type="entry name" value="Plavaka"/>
    <property type="match status" value="1"/>
</dbReference>
<name>A0A1X6P4B8_PORUM</name>
<dbReference type="Proteomes" id="UP000218209">
    <property type="component" value="Unassembled WGS sequence"/>
</dbReference>
<protein>
    <submittedName>
        <fullName evidence="1">Uncharacterized protein</fullName>
    </submittedName>
</protein>
<keyword evidence="2" id="KW-1185">Reference proteome</keyword>
<dbReference type="InterPro" id="IPR041078">
    <property type="entry name" value="Plavaka"/>
</dbReference>
<reference evidence="1 2" key="1">
    <citation type="submission" date="2017-03" db="EMBL/GenBank/DDBJ databases">
        <title>WGS assembly of Porphyra umbilicalis.</title>
        <authorList>
            <person name="Brawley S.H."/>
            <person name="Blouin N.A."/>
            <person name="Ficko-Blean E."/>
            <person name="Wheeler G.L."/>
            <person name="Lohr M."/>
            <person name="Goodson H.V."/>
            <person name="Jenkins J.W."/>
            <person name="Blaby-Haas C.E."/>
            <person name="Helliwell K.E."/>
            <person name="Chan C."/>
            <person name="Marriage T."/>
            <person name="Bhattacharya D."/>
            <person name="Klein A.S."/>
            <person name="Badis Y."/>
            <person name="Brodie J."/>
            <person name="Cao Y."/>
            <person name="Collen J."/>
            <person name="Dittami S.M."/>
            <person name="Gachon C.M."/>
            <person name="Green B.R."/>
            <person name="Karpowicz S."/>
            <person name="Kim J.W."/>
            <person name="Kudahl U."/>
            <person name="Lin S."/>
            <person name="Michel G."/>
            <person name="Mittag M."/>
            <person name="Olson B.J."/>
            <person name="Pangilinan J."/>
            <person name="Peng Y."/>
            <person name="Qiu H."/>
            <person name="Shu S."/>
            <person name="Singer J.T."/>
            <person name="Smith A.G."/>
            <person name="Sprecher B.N."/>
            <person name="Wagner V."/>
            <person name="Wang W."/>
            <person name="Wang Z.-Y."/>
            <person name="Yan J."/>
            <person name="Yarish C."/>
            <person name="Zoeuner-Riek S."/>
            <person name="Zhuang Y."/>
            <person name="Zou Y."/>
            <person name="Lindquist E.A."/>
            <person name="Grimwood J."/>
            <person name="Barry K."/>
            <person name="Rokhsar D.S."/>
            <person name="Schmutz J."/>
            <person name="Stiller J.W."/>
            <person name="Grossman A.R."/>
            <person name="Prochnik S.E."/>
        </authorList>
    </citation>
    <scope>NUCLEOTIDE SEQUENCE [LARGE SCALE GENOMIC DNA]</scope>
    <source>
        <strain evidence="1">4086291</strain>
    </source>
</reference>
<dbReference type="AlphaFoldDB" id="A0A1X6P4B8"/>
<evidence type="ECO:0000313" key="1">
    <source>
        <dbReference type="EMBL" id="OSX75600.1"/>
    </source>
</evidence>
<organism evidence="1 2">
    <name type="scientific">Porphyra umbilicalis</name>
    <name type="common">Purple laver</name>
    <name type="synonym">Red alga</name>
    <dbReference type="NCBI Taxonomy" id="2786"/>
    <lineage>
        <taxon>Eukaryota</taxon>
        <taxon>Rhodophyta</taxon>
        <taxon>Bangiophyceae</taxon>
        <taxon>Bangiales</taxon>
        <taxon>Bangiaceae</taxon>
        <taxon>Porphyra</taxon>
    </lineage>
</organism>
<accession>A0A1X6P4B8</accession>
<sequence length="341" mass="37406">MVDTYRLITSTPRDVRVDPRSNAAVVKGAFNKPRAFVDAVLKERQRLVDIDGWMETVLQFNTNKKKYLYMYRNKLNVIIKALASAPKNGVPASLFGPSRGAVSELYESEVRRVHGDRAFVLPFTLYSDGLVLPNSGAYSAHPLRVRLDCLDPDKHSIGAIPQVFTELGPGASEQATAARREVLQRSINVALRELFVASHDGVEVDLGKDGKWLAFLRLVCYSCDYPEGRTVLCLKGVGCTHLCSSCMVRLSEAGHEASSSAEPRNAGETVTAQMAAMDLAASPVRGSAAERERLRDMYSCNPLPPALAVMAVIATPPDFLYRIVGFDRLHVRRSSLSSCTC</sequence>
<evidence type="ECO:0000313" key="2">
    <source>
        <dbReference type="Proteomes" id="UP000218209"/>
    </source>
</evidence>
<gene>
    <name evidence="1" type="ORF">BU14_0230s0023</name>
</gene>
<dbReference type="EMBL" id="KV918898">
    <property type="protein sequence ID" value="OSX75600.1"/>
    <property type="molecule type" value="Genomic_DNA"/>
</dbReference>
<proteinExistence type="predicted"/>